<organism evidence="1">
    <name type="scientific">bioreactor metagenome</name>
    <dbReference type="NCBI Taxonomy" id="1076179"/>
    <lineage>
        <taxon>unclassified sequences</taxon>
        <taxon>metagenomes</taxon>
        <taxon>ecological metagenomes</taxon>
    </lineage>
</organism>
<accession>A0A645IR75</accession>
<gene>
    <name evidence="1" type="ORF">SDC9_201393</name>
</gene>
<dbReference type="EMBL" id="VSSQ01121163">
    <property type="protein sequence ID" value="MPN53727.1"/>
    <property type="molecule type" value="Genomic_DNA"/>
</dbReference>
<evidence type="ECO:0000313" key="1">
    <source>
        <dbReference type="EMBL" id="MPN53727.1"/>
    </source>
</evidence>
<comment type="caution">
    <text evidence="1">The sequence shown here is derived from an EMBL/GenBank/DDBJ whole genome shotgun (WGS) entry which is preliminary data.</text>
</comment>
<sequence length="80" mass="8789">MHASERLAEPLYIGYIVYAVQAADNGVDSAVKVEAPHILMKKYRLNAGHARAFSCGHGEHIRASVGSDHLISAPSEYFRH</sequence>
<dbReference type="AlphaFoldDB" id="A0A645IR75"/>
<name>A0A645IR75_9ZZZZ</name>
<proteinExistence type="predicted"/>
<protein>
    <submittedName>
        <fullName evidence="1">Uncharacterized protein</fullName>
    </submittedName>
</protein>
<reference evidence="1" key="1">
    <citation type="submission" date="2019-08" db="EMBL/GenBank/DDBJ databases">
        <authorList>
            <person name="Kucharzyk K."/>
            <person name="Murdoch R.W."/>
            <person name="Higgins S."/>
            <person name="Loffler F."/>
        </authorList>
    </citation>
    <scope>NUCLEOTIDE SEQUENCE</scope>
</reference>